<dbReference type="AlphaFoldDB" id="A0AAU9T855"/>
<dbReference type="InterPro" id="IPR052709">
    <property type="entry name" value="Transposase-MT_Hybrid"/>
</dbReference>
<proteinExistence type="predicted"/>
<dbReference type="PANTHER" id="PTHR46060:SF1">
    <property type="entry name" value="MARINER MOS1 TRANSPOSASE-LIKE PROTEIN"/>
    <property type="match status" value="1"/>
</dbReference>
<keyword evidence="2" id="KW-1185">Reference proteome</keyword>
<protein>
    <recommendedName>
        <fullName evidence="3">Transposase</fullName>
    </recommendedName>
</protein>
<dbReference type="PANTHER" id="PTHR46060">
    <property type="entry name" value="MARINER MOS1 TRANSPOSASE-LIKE PROTEIN"/>
    <property type="match status" value="1"/>
</dbReference>
<evidence type="ECO:0000313" key="2">
    <source>
        <dbReference type="Proteomes" id="UP001153954"/>
    </source>
</evidence>
<evidence type="ECO:0000313" key="1">
    <source>
        <dbReference type="EMBL" id="CAH2083794.1"/>
    </source>
</evidence>
<accession>A0AAU9T855</accession>
<organism evidence="1 2">
    <name type="scientific">Euphydryas editha</name>
    <name type="common">Edith's checkerspot</name>
    <dbReference type="NCBI Taxonomy" id="104508"/>
    <lineage>
        <taxon>Eukaryota</taxon>
        <taxon>Metazoa</taxon>
        <taxon>Ecdysozoa</taxon>
        <taxon>Arthropoda</taxon>
        <taxon>Hexapoda</taxon>
        <taxon>Insecta</taxon>
        <taxon>Pterygota</taxon>
        <taxon>Neoptera</taxon>
        <taxon>Endopterygota</taxon>
        <taxon>Lepidoptera</taxon>
        <taxon>Glossata</taxon>
        <taxon>Ditrysia</taxon>
        <taxon>Papilionoidea</taxon>
        <taxon>Nymphalidae</taxon>
        <taxon>Nymphalinae</taxon>
        <taxon>Euphydryas</taxon>
    </lineage>
</organism>
<dbReference type="Proteomes" id="UP001153954">
    <property type="component" value="Unassembled WGS sequence"/>
</dbReference>
<dbReference type="EMBL" id="CAKOGL010000001">
    <property type="protein sequence ID" value="CAH2083794.1"/>
    <property type="molecule type" value="Genomic_DNA"/>
</dbReference>
<name>A0AAU9T855_EUPED</name>
<evidence type="ECO:0008006" key="3">
    <source>
        <dbReference type="Google" id="ProtNLM"/>
    </source>
</evidence>
<sequence length="133" mass="15620">MEKIEYRAVIKFLTKGRKIRKTMVYKWHGLFKKGKESLEDDPRPGTSIEVTTPELIQKVEKLVLDDTRLKKKQLAEMVGVSDTTIFKILHDHLGMTKVSARWVPRMLTPPQTFKIREEPPDRFELKIFLIIVE</sequence>
<comment type="caution">
    <text evidence="1">The sequence shown here is derived from an EMBL/GenBank/DDBJ whole genome shotgun (WGS) entry which is preliminary data.</text>
</comment>
<reference evidence="1" key="1">
    <citation type="submission" date="2022-03" db="EMBL/GenBank/DDBJ databases">
        <authorList>
            <person name="Tunstrom K."/>
        </authorList>
    </citation>
    <scope>NUCLEOTIDE SEQUENCE</scope>
</reference>
<gene>
    <name evidence="1" type="ORF">EEDITHA_LOCUS427</name>
</gene>